<evidence type="ECO:0000313" key="3">
    <source>
        <dbReference type="Proteomes" id="UP000887159"/>
    </source>
</evidence>
<accession>A0A8X6VEK7</accession>
<protein>
    <submittedName>
        <fullName evidence="2">Uncharacterized protein</fullName>
    </submittedName>
</protein>
<proteinExistence type="predicted"/>
<evidence type="ECO:0000313" key="2">
    <source>
        <dbReference type="EMBL" id="GFY03215.1"/>
    </source>
</evidence>
<feature type="compositionally biased region" description="Low complexity" evidence="1">
    <location>
        <begin position="24"/>
        <end position="37"/>
    </location>
</feature>
<dbReference type="EMBL" id="BMAU01021236">
    <property type="protein sequence ID" value="GFY03215.1"/>
    <property type="molecule type" value="Genomic_DNA"/>
</dbReference>
<dbReference type="AlphaFoldDB" id="A0A8X6VEK7"/>
<comment type="caution">
    <text evidence="2">The sequence shown here is derived from an EMBL/GenBank/DDBJ whole genome shotgun (WGS) entry which is preliminary data.</text>
</comment>
<sequence>MDPDKRNKHSAGFNLSKPIRDDSSVSSEESLHSAVSSVMDYMPSTKEPETLNASSVKENSPKTYQKFGFNASAVFSVLTLTV</sequence>
<organism evidence="2 3">
    <name type="scientific">Trichonephila clavipes</name>
    <name type="common">Golden silk orbweaver</name>
    <name type="synonym">Nephila clavipes</name>
    <dbReference type="NCBI Taxonomy" id="2585209"/>
    <lineage>
        <taxon>Eukaryota</taxon>
        <taxon>Metazoa</taxon>
        <taxon>Ecdysozoa</taxon>
        <taxon>Arthropoda</taxon>
        <taxon>Chelicerata</taxon>
        <taxon>Arachnida</taxon>
        <taxon>Araneae</taxon>
        <taxon>Araneomorphae</taxon>
        <taxon>Entelegynae</taxon>
        <taxon>Araneoidea</taxon>
        <taxon>Nephilidae</taxon>
        <taxon>Trichonephila</taxon>
    </lineage>
</organism>
<dbReference type="Proteomes" id="UP000887159">
    <property type="component" value="Unassembled WGS sequence"/>
</dbReference>
<reference evidence="2" key="1">
    <citation type="submission" date="2020-08" db="EMBL/GenBank/DDBJ databases">
        <title>Multicomponent nature underlies the extraordinary mechanical properties of spider dragline silk.</title>
        <authorList>
            <person name="Kono N."/>
            <person name="Nakamura H."/>
            <person name="Mori M."/>
            <person name="Yoshida Y."/>
            <person name="Ohtoshi R."/>
            <person name="Malay A.D."/>
            <person name="Moran D.A.P."/>
            <person name="Tomita M."/>
            <person name="Numata K."/>
            <person name="Arakawa K."/>
        </authorList>
    </citation>
    <scope>NUCLEOTIDE SEQUENCE</scope>
</reference>
<keyword evidence="3" id="KW-1185">Reference proteome</keyword>
<gene>
    <name evidence="2" type="ORF">TNCV_1171751</name>
</gene>
<name>A0A8X6VEK7_TRICX</name>
<evidence type="ECO:0000256" key="1">
    <source>
        <dbReference type="SAM" id="MobiDB-lite"/>
    </source>
</evidence>
<feature type="region of interest" description="Disordered" evidence="1">
    <location>
        <begin position="1"/>
        <end position="37"/>
    </location>
</feature>